<feature type="domain" description="TRSP" evidence="2">
    <location>
        <begin position="272"/>
        <end position="412"/>
    </location>
</feature>
<gene>
    <name evidence="5" type="ORF">OG327_10335</name>
</gene>
<accession>A0AAU2K0Q9</accession>
<evidence type="ECO:0000259" key="1">
    <source>
        <dbReference type="Pfam" id="PF11202"/>
    </source>
</evidence>
<organism evidence="5">
    <name type="scientific">Streptomyces sp. NBC_00049</name>
    <dbReference type="NCBI Taxonomy" id="2903617"/>
    <lineage>
        <taxon>Bacteria</taxon>
        <taxon>Bacillati</taxon>
        <taxon>Actinomycetota</taxon>
        <taxon>Actinomycetes</taxon>
        <taxon>Kitasatosporales</taxon>
        <taxon>Streptomycetaceae</taxon>
        <taxon>Streptomyces</taxon>
    </lineage>
</organism>
<name>A0AAU2K0Q9_9ACTN</name>
<dbReference type="Pfam" id="PF12500">
    <property type="entry name" value="TRSP"/>
    <property type="match status" value="1"/>
</dbReference>
<sequence>MDTVWSGTWVADRLGVRLQDAGSAAEGPQLTELLGLALRRNPKRAHLLVSQVLGKHVPQSPQTVYAAGYGLGERVRALLGEDAASAVVLGYAETATGLGHCVADGLGPAPYLHSTRRPVPGVEPAGGFEEAHSHATSHLLLPENPKLLAGSGPLVLVDDEFSTGNTVLNTIRDLHARHPRSHYVVVALVDMRSPADQERLAAFAAEIGARVDLIALASGTVSLPEGVLDKGRALVEQYESQAGGGAAGAGTGAGAPQDVVRVDLGWPAGVPDGGRHGFTAEHRTRLEAALPAMAGRLTAALGARPARLLVLGNEELMYAPLRLAKALEEAGAAGEVRFSTTTRSPVLAVDDPGYAIRTRLVFPAHDAPADGPGDRYAYNVHSTAGAGFDAVLAVVDSAADTPELRTGLLAALAPHTGRIVLAVVPSYVPEVPGVPGVSDRQEPKPIMPEPIMSEPLRGPAFSSYAPEDVGWLLQDFSDVELEAPTEEREEAIQAGGAHYAESLPVEYQPSPQYQELYQSALTASAARMARAVGTVTETVLAERSPSPVLVSLARAGTPVGVLMRRWAQARHGLDLPHYAVSIVRGRGIDANALRWLAAHHDPADVVFVDGWTGKGAITRELKAALAQFPGFDPEIVVLADPGSCVPTYGTREDFLIPSACLNSTVSGLISRTVLRSDLVGPDDFHGAKFYRELAAADVSVEFVDTVAAHFDEVADAVDEEVKELLAADRTPTWEGWAAVERISEEYGIHDVNLVKPGVGETTRVLLRRVPWKILAQRGAGADLDHVRLLAEQRGVPVEEVDGLPYTCVGLIHPRFTRGATGADGKAVASK</sequence>
<keyword evidence="5" id="KW-0808">Transferase</keyword>
<dbReference type="Gene3D" id="3.40.50.2020">
    <property type="match status" value="1"/>
</dbReference>
<feature type="domain" description="Cysteine protease StiP N-terminal" evidence="1">
    <location>
        <begin position="462"/>
        <end position="706"/>
    </location>
</feature>
<evidence type="ECO:0000259" key="4">
    <source>
        <dbReference type="Pfam" id="PF15609"/>
    </source>
</evidence>
<evidence type="ECO:0000259" key="2">
    <source>
        <dbReference type="Pfam" id="PF12500"/>
    </source>
</evidence>
<proteinExistence type="predicted"/>
<dbReference type="InterPro" id="IPR022537">
    <property type="entry name" value="TRSP_dom"/>
</dbReference>
<protein>
    <submittedName>
        <fullName evidence="5">Phosphoribosyltransferase</fullName>
    </submittedName>
</protein>
<dbReference type="InterPro" id="IPR011215">
    <property type="entry name" value="StiP_N"/>
</dbReference>
<feature type="domain" description="Orotate phosphoribosyltransferase-like" evidence="4">
    <location>
        <begin position="33"/>
        <end position="219"/>
    </location>
</feature>
<dbReference type="InterPro" id="IPR028157">
    <property type="entry name" value="PELOTA_dom"/>
</dbReference>
<dbReference type="InterPro" id="IPR000836">
    <property type="entry name" value="PRTase_dom"/>
</dbReference>
<dbReference type="AlphaFoldDB" id="A0AAU2K0Q9"/>
<dbReference type="InterPro" id="IPR041688">
    <property type="entry name" value="PRTase_2"/>
</dbReference>
<dbReference type="InterPro" id="IPR029057">
    <property type="entry name" value="PRTase-like"/>
</dbReference>
<dbReference type="CDD" id="cd06223">
    <property type="entry name" value="PRTases_typeI"/>
    <property type="match status" value="1"/>
</dbReference>
<dbReference type="EMBL" id="CP108264">
    <property type="protein sequence ID" value="WTU78659.1"/>
    <property type="molecule type" value="Genomic_DNA"/>
</dbReference>
<dbReference type="Pfam" id="PF15609">
    <property type="entry name" value="PRTase_2"/>
    <property type="match status" value="1"/>
</dbReference>
<dbReference type="Pfam" id="PF11202">
    <property type="entry name" value="StiP"/>
    <property type="match status" value="1"/>
</dbReference>
<evidence type="ECO:0000259" key="3">
    <source>
        <dbReference type="Pfam" id="PF15608"/>
    </source>
</evidence>
<evidence type="ECO:0000313" key="5">
    <source>
        <dbReference type="EMBL" id="WTU78659.1"/>
    </source>
</evidence>
<reference evidence="5" key="1">
    <citation type="submission" date="2022-10" db="EMBL/GenBank/DDBJ databases">
        <title>The complete genomes of actinobacterial strains from the NBC collection.</title>
        <authorList>
            <person name="Joergensen T.S."/>
            <person name="Alvarez Arevalo M."/>
            <person name="Sterndorff E.B."/>
            <person name="Faurdal D."/>
            <person name="Vuksanovic O."/>
            <person name="Mourched A.-S."/>
            <person name="Charusanti P."/>
            <person name="Shaw S."/>
            <person name="Blin K."/>
            <person name="Weber T."/>
        </authorList>
    </citation>
    <scope>NUCLEOTIDE SEQUENCE</scope>
    <source>
        <strain evidence="5">NBC_00049</strain>
    </source>
</reference>
<keyword evidence="5" id="KW-0328">Glycosyltransferase</keyword>
<feature type="domain" description="PELOTA RNA-binding" evidence="3">
    <location>
        <begin position="733"/>
        <end position="812"/>
    </location>
</feature>
<dbReference type="GO" id="GO:0016757">
    <property type="term" value="F:glycosyltransferase activity"/>
    <property type="evidence" value="ECO:0007669"/>
    <property type="project" value="UniProtKB-KW"/>
</dbReference>
<dbReference type="SUPFAM" id="SSF53271">
    <property type="entry name" value="PRTase-like"/>
    <property type="match status" value="1"/>
</dbReference>
<dbReference type="Pfam" id="PF15608">
    <property type="entry name" value="PELOTA_1"/>
    <property type="match status" value="1"/>
</dbReference>